<feature type="domain" description="DUF4283" evidence="1">
    <location>
        <begin position="47"/>
        <end position="129"/>
    </location>
</feature>
<dbReference type="PANTHER" id="PTHR31286">
    <property type="entry name" value="GLYCINE-RICH CELL WALL STRUCTURAL PROTEIN 1.8-LIKE"/>
    <property type="match status" value="1"/>
</dbReference>
<gene>
    <name evidence="2" type="ORF">QJS04_geneDACA002651</name>
</gene>
<evidence type="ECO:0000313" key="3">
    <source>
        <dbReference type="Proteomes" id="UP001179952"/>
    </source>
</evidence>
<evidence type="ECO:0000259" key="1">
    <source>
        <dbReference type="Pfam" id="PF14111"/>
    </source>
</evidence>
<reference evidence="2" key="2">
    <citation type="submission" date="2023-06" db="EMBL/GenBank/DDBJ databases">
        <authorList>
            <person name="Ma L."/>
            <person name="Liu K.-W."/>
            <person name="Li Z."/>
            <person name="Hsiao Y.-Y."/>
            <person name="Qi Y."/>
            <person name="Fu T."/>
            <person name="Tang G."/>
            <person name="Zhang D."/>
            <person name="Sun W.-H."/>
            <person name="Liu D.-K."/>
            <person name="Li Y."/>
            <person name="Chen G.-Z."/>
            <person name="Liu X.-D."/>
            <person name="Liao X.-Y."/>
            <person name="Jiang Y.-T."/>
            <person name="Yu X."/>
            <person name="Hao Y."/>
            <person name="Huang J."/>
            <person name="Zhao X.-W."/>
            <person name="Ke S."/>
            <person name="Chen Y.-Y."/>
            <person name="Wu W.-L."/>
            <person name="Hsu J.-L."/>
            <person name="Lin Y.-F."/>
            <person name="Huang M.-D."/>
            <person name="Li C.-Y."/>
            <person name="Huang L."/>
            <person name="Wang Z.-W."/>
            <person name="Zhao X."/>
            <person name="Zhong W.-Y."/>
            <person name="Peng D.-H."/>
            <person name="Ahmad S."/>
            <person name="Lan S."/>
            <person name="Zhang J.-S."/>
            <person name="Tsai W.-C."/>
            <person name="Van De Peer Y."/>
            <person name="Liu Z.-J."/>
        </authorList>
    </citation>
    <scope>NUCLEOTIDE SEQUENCE</scope>
    <source>
        <strain evidence="2">SCP</strain>
        <tissue evidence="2">Leaves</tissue>
    </source>
</reference>
<dbReference type="Proteomes" id="UP001179952">
    <property type="component" value="Unassembled WGS sequence"/>
</dbReference>
<evidence type="ECO:0000313" key="2">
    <source>
        <dbReference type="EMBL" id="KAK1267358.1"/>
    </source>
</evidence>
<comment type="caution">
    <text evidence="2">The sequence shown here is derived from an EMBL/GenBank/DDBJ whole genome shotgun (WGS) entry which is preliminary data.</text>
</comment>
<reference evidence="2" key="1">
    <citation type="journal article" date="2023" name="Nat. Commun.">
        <title>Diploid and tetraploid genomes of Acorus and the evolution of monocots.</title>
        <authorList>
            <person name="Ma L."/>
            <person name="Liu K.W."/>
            <person name="Li Z."/>
            <person name="Hsiao Y.Y."/>
            <person name="Qi Y."/>
            <person name="Fu T."/>
            <person name="Tang G.D."/>
            <person name="Zhang D."/>
            <person name="Sun W.H."/>
            <person name="Liu D.K."/>
            <person name="Li Y."/>
            <person name="Chen G.Z."/>
            <person name="Liu X.D."/>
            <person name="Liao X.Y."/>
            <person name="Jiang Y.T."/>
            <person name="Yu X."/>
            <person name="Hao Y."/>
            <person name="Huang J."/>
            <person name="Zhao X.W."/>
            <person name="Ke S."/>
            <person name="Chen Y.Y."/>
            <person name="Wu W.L."/>
            <person name="Hsu J.L."/>
            <person name="Lin Y.F."/>
            <person name="Huang M.D."/>
            <person name="Li C.Y."/>
            <person name="Huang L."/>
            <person name="Wang Z.W."/>
            <person name="Zhao X."/>
            <person name="Zhong W.Y."/>
            <person name="Peng D.H."/>
            <person name="Ahmad S."/>
            <person name="Lan S."/>
            <person name="Zhang J.S."/>
            <person name="Tsai W.C."/>
            <person name="Van de Peer Y."/>
            <person name="Liu Z.J."/>
        </authorList>
    </citation>
    <scope>NUCLEOTIDE SEQUENCE</scope>
    <source>
        <strain evidence="2">SCP</strain>
    </source>
</reference>
<keyword evidence="3" id="KW-1185">Reference proteome</keyword>
<proteinExistence type="predicted"/>
<dbReference type="AlphaFoldDB" id="A0AAV9ASN9"/>
<accession>A0AAV9ASN9</accession>
<dbReference type="PANTHER" id="PTHR31286:SF180">
    <property type="entry name" value="OS10G0362600 PROTEIN"/>
    <property type="match status" value="1"/>
</dbReference>
<dbReference type="Pfam" id="PF14111">
    <property type="entry name" value="DUF4283"/>
    <property type="match status" value="1"/>
</dbReference>
<dbReference type="InterPro" id="IPR025558">
    <property type="entry name" value="DUF4283"/>
</dbReference>
<name>A0AAV9ASN9_ACOGR</name>
<dbReference type="EMBL" id="JAUJYN010000007">
    <property type="protein sequence ID" value="KAK1267358.1"/>
    <property type="molecule type" value="Genomic_DNA"/>
</dbReference>
<protein>
    <recommendedName>
        <fullName evidence="1">DUF4283 domain-containing protein</fullName>
    </recommendedName>
</protein>
<sequence>MVRFWGSLFQIALPQPSVGSLHYIAPTINGSCSVATLKPEAYAKNIHQWDRAVVGYIIGKLPIFTPFLQFLKKLWNPKREIQLLLHGNGFFTIKFTLDEDLNAVLEGGPWTMDHRPFILQKWTPEVRMEQARLSSIPIWIRLPNLPLHLWEEDCLSRIGSLLGIPLYANSATLRFSQASYARICVEVQAV</sequence>
<organism evidence="2 3">
    <name type="scientific">Acorus gramineus</name>
    <name type="common">Dwarf sweet flag</name>
    <dbReference type="NCBI Taxonomy" id="55184"/>
    <lineage>
        <taxon>Eukaryota</taxon>
        <taxon>Viridiplantae</taxon>
        <taxon>Streptophyta</taxon>
        <taxon>Embryophyta</taxon>
        <taxon>Tracheophyta</taxon>
        <taxon>Spermatophyta</taxon>
        <taxon>Magnoliopsida</taxon>
        <taxon>Liliopsida</taxon>
        <taxon>Acoraceae</taxon>
        <taxon>Acorus</taxon>
    </lineage>
</organism>
<dbReference type="InterPro" id="IPR040256">
    <property type="entry name" value="At4g02000-like"/>
</dbReference>